<dbReference type="SUPFAM" id="SSF48498">
    <property type="entry name" value="Tetracyclin repressor-like, C-terminal domain"/>
    <property type="match status" value="1"/>
</dbReference>
<protein>
    <submittedName>
        <fullName evidence="4">TetR-like C-terminal domain-containing protein</fullName>
    </submittedName>
</protein>
<dbReference type="EMBL" id="JBHSFE010000007">
    <property type="protein sequence ID" value="MFC4607336.1"/>
    <property type="molecule type" value="Genomic_DNA"/>
</dbReference>
<sequence length="123" mass="13461">MALAVVPDTGSLGGDLRASLDALMEWLTHPRFSRILPDLVAETARDPELGEFSKAMIGAPRREVAMEMFQRAIERGELPADTDLELALDLLAAPVYWRLIVRADGAGPDHLDKFAHTRAIAAQ</sequence>
<keyword evidence="1" id="KW-0805">Transcription regulation</keyword>
<evidence type="ECO:0000313" key="5">
    <source>
        <dbReference type="Proteomes" id="UP001595993"/>
    </source>
</evidence>
<evidence type="ECO:0000256" key="2">
    <source>
        <dbReference type="ARBA" id="ARBA00023163"/>
    </source>
</evidence>
<keyword evidence="2" id="KW-0804">Transcription</keyword>
<reference evidence="5" key="1">
    <citation type="journal article" date="2019" name="Int. J. Syst. Evol. Microbiol.">
        <title>The Global Catalogue of Microorganisms (GCM) 10K type strain sequencing project: providing services to taxonomists for standard genome sequencing and annotation.</title>
        <authorList>
            <consortium name="The Broad Institute Genomics Platform"/>
            <consortium name="The Broad Institute Genome Sequencing Center for Infectious Disease"/>
            <person name="Wu L."/>
            <person name="Ma J."/>
        </authorList>
    </citation>
    <scope>NUCLEOTIDE SEQUENCE [LARGE SCALE GENOMIC DNA]</scope>
    <source>
        <strain evidence="5">CGMCC 4.7139</strain>
    </source>
</reference>
<dbReference type="RefSeq" id="WP_381192264.1">
    <property type="nucleotide sequence ID" value="NZ_JBHSFE010000007.1"/>
</dbReference>
<gene>
    <name evidence="4" type="ORF">ACFO9E_05850</name>
</gene>
<dbReference type="InterPro" id="IPR036271">
    <property type="entry name" value="Tet_transcr_reg_TetR-rel_C_sf"/>
</dbReference>
<keyword evidence="5" id="KW-1185">Reference proteome</keyword>
<evidence type="ECO:0000259" key="3">
    <source>
        <dbReference type="Pfam" id="PF16859"/>
    </source>
</evidence>
<organism evidence="4 5">
    <name type="scientific">Streptomyces maoxianensis</name>
    <dbReference type="NCBI Taxonomy" id="1459942"/>
    <lineage>
        <taxon>Bacteria</taxon>
        <taxon>Bacillati</taxon>
        <taxon>Actinomycetota</taxon>
        <taxon>Actinomycetes</taxon>
        <taxon>Kitasatosporales</taxon>
        <taxon>Streptomycetaceae</taxon>
        <taxon>Streptomyces</taxon>
    </lineage>
</organism>
<name>A0ABV9G3D2_9ACTN</name>
<dbReference type="InterPro" id="IPR011075">
    <property type="entry name" value="TetR_C"/>
</dbReference>
<evidence type="ECO:0000256" key="1">
    <source>
        <dbReference type="ARBA" id="ARBA00023015"/>
    </source>
</evidence>
<accession>A0ABV9G3D2</accession>
<evidence type="ECO:0000313" key="4">
    <source>
        <dbReference type="EMBL" id="MFC4607336.1"/>
    </source>
</evidence>
<comment type="caution">
    <text evidence="4">The sequence shown here is derived from an EMBL/GenBank/DDBJ whole genome shotgun (WGS) entry which is preliminary data.</text>
</comment>
<proteinExistence type="predicted"/>
<feature type="domain" description="Tetracyclin repressor-like C-terminal" evidence="3">
    <location>
        <begin position="6"/>
        <end position="115"/>
    </location>
</feature>
<dbReference type="Proteomes" id="UP001595993">
    <property type="component" value="Unassembled WGS sequence"/>
</dbReference>
<dbReference type="Pfam" id="PF16859">
    <property type="entry name" value="TetR_C_11"/>
    <property type="match status" value="1"/>
</dbReference>
<dbReference type="Gene3D" id="1.10.357.10">
    <property type="entry name" value="Tetracycline Repressor, domain 2"/>
    <property type="match status" value="1"/>
</dbReference>